<feature type="domain" description="Roadblock/LAMTOR2" evidence="1">
    <location>
        <begin position="15"/>
        <end position="106"/>
    </location>
</feature>
<keyword evidence="3" id="KW-1185">Reference proteome</keyword>
<organism evidence="2 3">
    <name type="scientific">Desulfobotulus alkaliphilus</name>
    <dbReference type="NCBI Taxonomy" id="622671"/>
    <lineage>
        <taxon>Bacteria</taxon>
        <taxon>Pseudomonadati</taxon>
        <taxon>Thermodesulfobacteriota</taxon>
        <taxon>Desulfobacteria</taxon>
        <taxon>Desulfobacterales</taxon>
        <taxon>Desulfobacteraceae</taxon>
        <taxon>Desulfobotulus</taxon>
    </lineage>
</organism>
<dbReference type="InterPro" id="IPR004942">
    <property type="entry name" value="Roadblock/LAMTOR2_dom"/>
</dbReference>
<name>A0A562S0C4_9BACT</name>
<dbReference type="GO" id="GO:0060090">
    <property type="term" value="F:molecular adaptor activity"/>
    <property type="evidence" value="ECO:0007669"/>
    <property type="project" value="InterPro"/>
</dbReference>
<evidence type="ECO:0000313" key="3">
    <source>
        <dbReference type="Proteomes" id="UP000318307"/>
    </source>
</evidence>
<dbReference type="Pfam" id="PF03259">
    <property type="entry name" value="Robl_LC7"/>
    <property type="match status" value="1"/>
</dbReference>
<dbReference type="GO" id="GO:0032008">
    <property type="term" value="P:positive regulation of TOR signaling"/>
    <property type="evidence" value="ECO:0007669"/>
    <property type="project" value="InterPro"/>
</dbReference>
<comment type="caution">
    <text evidence="2">The sequence shown here is derived from an EMBL/GenBank/DDBJ whole genome shotgun (WGS) entry which is preliminary data.</text>
</comment>
<evidence type="ECO:0000259" key="1">
    <source>
        <dbReference type="SMART" id="SM00960"/>
    </source>
</evidence>
<protein>
    <submittedName>
        <fullName evidence="2">Putative regulator of Ras-like GTPase activity (Roadblock/LC7/MglB family)</fullName>
    </submittedName>
</protein>
<dbReference type="EMBL" id="VLLC01000005">
    <property type="protein sequence ID" value="TWI74344.1"/>
    <property type="molecule type" value="Genomic_DNA"/>
</dbReference>
<dbReference type="RefSeq" id="WP_144682850.1">
    <property type="nucleotide sequence ID" value="NZ_VLLC01000005.1"/>
</dbReference>
<proteinExistence type="predicted"/>
<dbReference type="SUPFAM" id="SSF103196">
    <property type="entry name" value="Roadblock/LC7 domain"/>
    <property type="match status" value="1"/>
</dbReference>
<dbReference type="PANTHER" id="PTHR13323">
    <property type="entry name" value="LATE ENDOSOMAL/LYSOSOMAL MP1 INTERACTING PROTEIN"/>
    <property type="match status" value="1"/>
</dbReference>
<dbReference type="Proteomes" id="UP000318307">
    <property type="component" value="Unassembled WGS sequence"/>
</dbReference>
<dbReference type="GO" id="GO:0005085">
    <property type="term" value="F:guanyl-nucleotide exchange factor activity"/>
    <property type="evidence" value="ECO:0007669"/>
    <property type="project" value="InterPro"/>
</dbReference>
<dbReference type="SMART" id="SM00960">
    <property type="entry name" value="Robl_LC7"/>
    <property type="match status" value="1"/>
</dbReference>
<dbReference type="OrthoDB" id="9790687at2"/>
<reference evidence="2 3" key="1">
    <citation type="submission" date="2019-07" db="EMBL/GenBank/DDBJ databases">
        <title>Genome sequencing of 100 strains of the haloalkaliphilic chemolithoautotrophic sulfur-oxidizing bacterium Thioalkalivibrio.</title>
        <authorList>
            <person name="Muyzer G."/>
        </authorList>
    </citation>
    <scope>NUCLEOTIDE SEQUENCE [LARGE SCALE GENOMIC DNA]</scope>
    <source>
        <strain evidence="2 3">ASO4-4</strain>
    </source>
</reference>
<dbReference type="InterPro" id="IPR037587">
    <property type="entry name" value="LAMTOR2-like"/>
</dbReference>
<dbReference type="AlphaFoldDB" id="A0A562S0C4"/>
<evidence type="ECO:0000313" key="2">
    <source>
        <dbReference type="EMBL" id="TWI74344.1"/>
    </source>
</evidence>
<accession>A0A562S0C4</accession>
<gene>
    <name evidence="2" type="ORF">LZ24_00947</name>
</gene>
<dbReference type="Gene3D" id="3.30.450.30">
    <property type="entry name" value="Dynein light chain 2a, cytoplasmic"/>
    <property type="match status" value="1"/>
</dbReference>
<sequence>MEFTLDLDRQQIEKIEKILDEELIELGVINVILLDLAGNVIINLDNGSTQHDVYSLAALAAGNFGAVSAMANLIGEQEFSLLFHKGETDSIHFSKVTDDLLLLSIFGKEVSLGFLRLKVSEAVRKIESLFG</sequence>